<dbReference type="Proteomes" id="UP000319257">
    <property type="component" value="Unassembled WGS sequence"/>
</dbReference>
<reference evidence="2 3" key="1">
    <citation type="submission" date="2019-06" db="EMBL/GenBank/DDBJ databases">
        <title>Draft genome sequence of the filamentous fungus Phialemoniopsis curvata isolated from diesel fuel.</title>
        <authorList>
            <person name="Varaljay V.A."/>
            <person name="Lyon W.J."/>
            <person name="Crouch A.L."/>
            <person name="Drake C.E."/>
            <person name="Hollomon J.M."/>
            <person name="Nadeau L.J."/>
            <person name="Nunn H.S."/>
            <person name="Stevenson B.S."/>
            <person name="Bojanowski C.L."/>
            <person name="Crookes-Goodson W.J."/>
        </authorList>
    </citation>
    <scope>NUCLEOTIDE SEQUENCE [LARGE SCALE GENOMIC DNA]</scope>
    <source>
        <strain evidence="2 3">D216</strain>
    </source>
</reference>
<dbReference type="EMBL" id="SKBQ01000009">
    <property type="protein sequence ID" value="TPX06882.1"/>
    <property type="molecule type" value="Genomic_DNA"/>
</dbReference>
<dbReference type="STRING" id="1093900.A0A507AEP2"/>
<name>A0A507AEP2_9PEZI</name>
<comment type="caution">
    <text evidence="2">The sequence shown here is derived from an EMBL/GenBank/DDBJ whole genome shotgun (WGS) entry which is preliminary data.</text>
</comment>
<sequence>MRPSRRPRPTIGERVARQLGWLPNLWRLWVLPYGAWLMNGLVQVFSKFRGNTEKEEEKVVVDGGVWSVMLKCLIHVAPLCATIVLAAINLKGFFIGNNYLGSTEDTIQSLDQLLLQITAKLYELLIVASLTTIVLDVLRRELLTESEGLPFGFVLAPFQFQDLTYWLSPDFWYSQYALRSRAKRYKIVLLLATSTTIAIFAGPSSALLMLPQTFTHWPGGGAHFTMAGGQNSLWPDRLEEFPRWCALTTAEEAEKSCSTGNFEIIAQTLRGWRQQQTLFNIDITDGLVRRHMNVIFPDFGKGDTWAIAPHLATCLYSEILTNMWHQAIFGASEASSEMQPFFKYRYRKYTGTTATIQAQIPIVRVNCREPVPQTFQYWYTVQPEIGETKAYLQPVAPARISESYVNSSRIATVWVPPPADDPRWNSSAYLNIQFPSSGGSTEDTVMTCSVDARWASGNIVGSLLGFWNGIQYYNASVWYEPTKKEYPGHGYAFPAFDQVSFRKVHLDSSWLQGVVPQLGSQFASYTTLSSALEVLGFAAGAESFSDQQGPSNRNVVEAAVAALIADGMSQTGYAKNGGGNLEDMRDVLNGEGVPTSPHDDDLLLSGRLDLPLLKKITTKPSDPATTQLRWDIFIGGLGYSANSVAYYLALTVVFAHALLALVHTAWSLGRRQTSGAWASQSDMLALAINSRPTAELAGTAGGIKMLSRLGLPVRIRDVHARPLSEYASSQSSGAPLVTRSEHSSGTDYNSLQLLVGKDGWLYKRNGLVELNGKY</sequence>
<keyword evidence="1" id="KW-0812">Transmembrane</keyword>
<feature type="transmembrane region" description="Helical" evidence="1">
    <location>
        <begin position="187"/>
        <end position="210"/>
    </location>
</feature>
<gene>
    <name evidence="2" type="ORF">E0L32_002378</name>
</gene>
<proteinExistence type="predicted"/>
<evidence type="ECO:0000313" key="3">
    <source>
        <dbReference type="Proteomes" id="UP000319257"/>
    </source>
</evidence>
<protein>
    <submittedName>
        <fullName evidence="2">Uncharacterized protein</fullName>
    </submittedName>
</protein>
<feature type="transmembrane region" description="Helical" evidence="1">
    <location>
        <begin position="21"/>
        <end position="45"/>
    </location>
</feature>
<evidence type="ECO:0000313" key="2">
    <source>
        <dbReference type="EMBL" id="TPX06882.1"/>
    </source>
</evidence>
<dbReference type="GeneID" id="41969825"/>
<dbReference type="InParanoid" id="A0A507AEP2"/>
<feature type="transmembrane region" description="Helical" evidence="1">
    <location>
        <begin position="644"/>
        <end position="662"/>
    </location>
</feature>
<keyword evidence="1" id="KW-1133">Transmembrane helix</keyword>
<organism evidence="2 3">
    <name type="scientific">Thyridium curvatum</name>
    <dbReference type="NCBI Taxonomy" id="1093900"/>
    <lineage>
        <taxon>Eukaryota</taxon>
        <taxon>Fungi</taxon>
        <taxon>Dikarya</taxon>
        <taxon>Ascomycota</taxon>
        <taxon>Pezizomycotina</taxon>
        <taxon>Sordariomycetes</taxon>
        <taxon>Sordariomycetidae</taxon>
        <taxon>Thyridiales</taxon>
        <taxon>Thyridiaceae</taxon>
        <taxon>Thyridium</taxon>
    </lineage>
</organism>
<keyword evidence="3" id="KW-1185">Reference proteome</keyword>
<feature type="transmembrane region" description="Helical" evidence="1">
    <location>
        <begin position="65"/>
        <end position="88"/>
    </location>
</feature>
<evidence type="ECO:0000256" key="1">
    <source>
        <dbReference type="SAM" id="Phobius"/>
    </source>
</evidence>
<dbReference type="AlphaFoldDB" id="A0A507AEP2"/>
<dbReference type="RefSeq" id="XP_030988593.1">
    <property type="nucleotide sequence ID" value="XM_031136560.1"/>
</dbReference>
<dbReference type="OrthoDB" id="5342924at2759"/>
<keyword evidence="1" id="KW-0472">Membrane</keyword>
<accession>A0A507AEP2</accession>